<dbReference type="SUPFAM" id="SSF55154">
    <property type="entry name" value="CYTH-like phosphatases"/>
    <property type="match status" value="1"/>
</dbReference>
<dbReference type="InterPro" id="IPR007899">
    <property type="entry name" value="CHAD_dom"/>
</dbReference>
<name>A0ABP9B4Y1_9MICC</name>
<comment type="caution">
    <text evidence="3">The sequence shown here is derived from an EMBL/GenBank/DDBJ whole genome shotgun (WGS) entry which is preliminary data.</text>
</comment>
<dbReference type="Gene3D" id="2.40.320.10">
    <property type="entry name" value="Hypothetical Protein Pfu-838710-001"/>
    <property type="match status" value="1"/>
</dbReference>
<feature type="domain" description="CYTH" evidence="1">
    <location>
        <begin position="5"/>
        <end position="202"/>
    </location>
</feature>
<dbReference type="Gene3D" id="1.40.20.10">
    <property type="entry name" value="CHAD domain"/>
    <property type="match status" value="1"/>
</dbReference>
<evidence type="ECO:0000313" key="4">
    <source>
        <dbReference type="Proteomes" id="UP001500187"/>
    </source>
</evidence>
<dbReference type="Pfam" id="PF05235">
    <property type="entry name" value="CHAD"/>
    <property type="match status" value="1"/>
</dbReference>
<dbReference type="InterPro" id="IPR033469">
    <property type="entry name" value="CYTH-like_dom_sf"/>
</dbReference>
<dbReference type="Proteomes" id="UP001500187">
    <property type="component" value="Unassembled WGS sequence"/>
</dbReference>
<gene>
    <name evidence="3" type="ORF">GCM10023352_05570</name>
</gene>
<reference evidence="4" key="1">
    <citation type="journal article" date="2019" name="Int. J. Syst. Evol. Microbiol.">
        <title>The Global Catalogue of Microorganisms (GCM) 10K type strain sequencing project: providing services to taxonomists for standard genome sequencing and annotation.</title>
        <authorList>
            <consortium name="The Broad Institute Genomics Platform"/>
            <consortium name="The Broad Institute Genome Sequencing Center for Infectious Disease"/>
            <person name="Wu L."/>
            <person name="Ma J."/>
        </authorList>
    </citation>
    <scope>NUCLEOTIDE SEQUENCE [LARGE SCALE GENOMIC DNA]</scope>
    <source>
        <strain evidence="4">JCM 18541</strain>
    </source>
</reference>
<evidence type="ECO:0000259" key="1">
    <source>
        <dbReference type="PROSITE" id="PS51707"/>
    </source>
</evidence>
<dbReference type="EMBL" id="BAABKP010000001">
    <property type="protein sequence ID" value="GAA4790437.1"/>
    <property type="molecule type" value="Genomic_DNA"/>
</dbReference>
<keyword evidence="4" id="KW-1185">Reference proteome</keyword>
<accession>A0ABP9B4Y1</accession>
<dbReference type="Pfam" id="PF01928">
    <property type="entry name" value="CYTH"/>
    <property type="match status" value="1"/>
</dbReference>
<dbReference type="SMART" id="SM00880">
    <property type="entry name" value="CHAD"/>
    <property type="match status" value="1"/>
</dbReference>
<evidence type="ECO:0000259" key="2">
    <source>
        <dbReference type="PROSITE" id="PS51708"/>
    </source>
</evidence>
<protein>
    <submittedName>
        <fullName evidence="3">CYTH and CHAD domain-containing protein</fullName>
    </submittedName>
</protein>
<dbReference type="InterPro" id="IPR023577">
    <property type="entry name" value="CYTH_domain"/>
</dbReference>
<dbReference type="CDD" id="cd07374">
    <property type="entry name" value="CYTH-like_Pase"/>
    <property type="match status" value="1"/>
</dbReference>
<dbReference type="PROSITE" id="PS51707">
    <property type="entry name" value="CYTH"/>
    <property type="match status" value="1"/>
</dbReference>
<evidence type="ECO:0000313" key="3">
    <source>
        <dbReference type="EMBL" id="GAA4790437.1"/>
    </source>
</evidence>
<dbReference type="InterPro" id="IPR038186">
    <property type="entry name" value="CHAD_dom_sf"/>
</dbReference>
<dbReference type="SMART" id="SM01118">
    <property type="entry name" value="CYTH"/>
    <property type="match status" value="1"/>
</dbReference>
<dbReference type="RefSeq" id="WP_345444462.1">
    <property type="nucleotide sequence ID" value="NZ_BAABKP010000001.1"/>
</dbReference>
<organism evidence="3 4">
    <name type="scientific">Rothia endophytica</name>
    <dbReference type="NCBI Taxonomy" id="1324766"/>
    <lineage>
        <taxon>Bacteria</taxon>
        <taxon>Bacillati</taxon>
        <taxon>Actinomycetota</taxon>
        <taxon>Actinomycetes</taxon>
        <taxon>Micrococcales</taxon>
        <taxon>Micrococcaceae</taxon>
        <taxon>Rothia</taxon>
    </lineage>
</organism>
<dbReference type="PROSITE" id="PS51708">
    <property type="entry name" value="CHAD"/>
    <property type="match status" value="1"/>
</dbReference>
<feature type="domain" description="CHAD" evidence="2">
    <location>
        <begin position="241"/>
        <end position="534"/>
    </location>
</feature>
<sequence>MVSHHLEIERKYEMPEAGSPIPQLSWSMKELVAAPTVSEHLDATYFDTETQSLGRHKIAVRRRTGGYDQGWHIKFDAAGGRHEVGFDLTDDALGVPDTVTDFVRAAILDETLVPRVSLTTDRKRTVLSLAGTGDIAEICEDSVRAVDYSTGIQRTWCEWEVELLGAAEESEELAQKVFSEVETVLTAAGAVPSQSSAKIARALGQDADFERRLKGDKADLQPSAQAQRKKRTGRAGAKFTLPSSAQVLTTVLAHQSLALVQADLLLKAGVQDATHRGRIAARQLRSTIKYMVRPYTKSLEVDEHLAELALELKYYAEVYETNRNGELLADMLAERGTPAAGDLSHLMSRAQEQMLMGTQEALTYSASARRLAVQRELGALIADVTLSADLPLNSENYLNKVAKRLRKGVLKTYESHPGGEVGVEADASWHDIRKVVKAARYTLESFQDAGLPLTEDQINMLSMAKELQGHLGRLTDEMTFTAWLSGDVPQAQESEKPSYLYLQGYSDGQADLVRGELQEKVPAAMKELKQLALK</sequence>
<proteinExistence type="predicted"/>